<protein>
    <submittedName>
        <fullName evidence="9">J domain-containing protein</fullName>
    </submittedName>
</protein>
<keyword evidence="3" id="KW-0564">Palmitate</keyword>
<reference evidence="9" key="1">
    <citation type="submission" date="2016-11" db="UniProtKB">
        <authorList>
            <consortium name="WormBaseParasite"/>
        </authorList>
    </citation>
    <scope>IDENTIFICATION</scope>
</reference>
<dbReference type="PROSITE" id="PS50076">
    <property type="entry name" value="DNAJ_2"/>
    <property type="match status" value="1"/>
</dbReference>
<keyword evidence="8" id="KW-1185">Reference proteome</keyword>
<dbReference type="InterPro" id="IPR051434">
    <property type="entry name" value="DnaJ_C_subfamily_member5"/>
</dbReference>
<dbReference type="GO" id="GO:0005737">
    <property type="term" value="C:cytoplasm"/>
    <property type="evidence" value="ECO:0007669"/>
    <property type="project" value="UniProtKB-ARBA"/>
</dbReference>
<organism evidence="8 9">
    <name type="scientific">Macrostomum lignano</name>
    <dbReference type="NCBI Taxonomy" id="282301"/>
    <lineage>
        <taxon>Eukaryota</taxon>
        <taxon>Metazoa</taxon>
        <taxon>Spiralia</taxon>
        <taxon>Lophotrochozoa</taxon>
        <taxon>Platyhelminthes</taxon>
        <taxon>Rhabditophora</taxon>
        <taxon>Macrostomorpha</taxon>
        <taxon>Macrostomida</taxon>
        <taxon>Macrostomidae</taxon>
        <taxon>Macrostomum</taxon>
    </lineage>
</organism>
<feature type="region of interest" description="Disordered" evidence="6">
    <location>
        <begin position="1385"/>
        <end position="1418"/>
    </location>
</feature>
<dbReference type="PANTHER" id="PTHR44027">
    <property type="entry name" value="DNAJ HOMOLOG SUBFAMILY C MEMBER 5 HOMOLOG"/>
    <property type="match status" value="1"/>
</dbReference>
<name>A0A1I8HEX0_9PLAT</name>
<dbReference type="Proteomes" id="UP000095280">
    <property type="component" value="Unplaced"/>
</dbReference>
<evidence type="ECO:0000313" key="9">
    <source>
        <dbReference type="WBParaSite" id="maker-uti_cns_0005813-snap-gene-0.3-mRNA-1"/>
    </source>
</evidence>
<evidence type="ECO:0000256" key="6">
    <source>
        <dbReference type="SAM" id="MobiDB-lite"/>
    </source>
</evidence>
<proteinExistence type="predicted"/>
<dbReference type="WBParaSite" id="maker-uti_cns_0005813-snap-gene-0.3-mRNA-1">
    <property type="protein sequence ID" value="maker-uti_cns_0005813-snap-gene-0.3-mRNA-1"/>
    <property type="gene ID" value="maker-uti_cns_0005813-snap-gene-0.3"/>
</dbReference>
<feature type="domain" description="J" evidence="7">
    <location>
        <begin position="889"/>
        <end position="935"/>
    </location>
</feature>
<feature type="region of interest" description="Disordered" evidence="6">
    <location>
        <begin position="848"/>
        <end position="882"/>
    </location>
</feature>
<dbReference type="SUPFAM" id="SSF46565">
    <property type="entry name" value="Chaperone J-domain"/>
    <property type="match status" value="1"/>
</dbReference>
<evidence type="ECO:0000256" key="5">
    <source>
        <dbReference type="ARBA" id="ARBA00023288"/>
    </source>
</evidence>
<dbReference type="GO" id="GO:0016020">
    <property type="term" value="C:membrane"/>
    <property type="evidence" value="ECO:0007669"/>
    <property type="project" value="UniProtKB-SubCell"/>
</dbReference>
<comment type="subcellular location">
    <subcellularLocation>
        <location evidence="1">Membrane</location>
        <topology evidence="1">Lipid-anchor</topology>
    </subcellularLocation>
</comment>
<dbReference type="InterPro" id="IPR001623">
    <property type="entry name" value="DnaJ_domain"/>
</dbReference>
<keyword evidence="4" id="KW-0143">Chaperone</keyword>
<accession>A0A1I8HEX0</accession>
<dbReference type="PANTHER" id="PTHR44027:SF7">
    <property type="entry name" value="DNAJ HOMOLOG SUBFAMILY C MEMBER 5 HOMOLOG"/>
    <property type="match status" value="1"/>
</dbReference>
<dbReference type="CDD" id="cd06257">
    <property type="entry name" value="DnaJ"/>
    <property type="match status" value="1"/>
</dbReference>
<dbReference type="SMART" id="SM00271">
    <property type="entry name" value="DnaJ"/>
    <property type="match status" value="1"/>
</dbReference>
<feature type="region of interest" description="Disordered" evidence="6">
    <location>
        <begin position="998"/>
        <end position="1019"/>
    </location>
</feature>
<evidence type="ECO:0000256" key="1">
    <source>
        <dbReference type="ARBA" id="ARBA00004635"/>
    </source>
</evidence>
<keyword evidence="2" id="KW-0472">Membrane</keyword>
<keyword evidence="5" id="KW-0449">Lipoprotein</keyword>
<feature type="compositionally biased region" description="Polar residues" evidence="6">
    <location>
        <begin position="1302"/>
        <end position="1311"/>
    </location>
</feature>
<evidence type="ECO:0000313" key="8">
    <source>
        <dbReference type="Proteomes" id="UP000095280"/>
    </source>
</evidence>
<feature type="compositionally biased region" description="Acidic residues" evidence="6">
    <location>
        <begin position="998"/>
        <end position="1012"/>
    </location>
</feature>
<evidence type="ECO:0000256" key="3">
    <source>
        <dbReference type="ARBA" id="ARBA00023139"/>
    </source>
</evidence>
<dbReference type="PRINTS" id="PR00625">
    <property type="entry name" value="JDOMAIN"/>
</dbReference>
<dbReference type="Gene3D" id="1.10.287.110">
    <property type="entry name" value="DnaJ domain"/>
    <property type="match status" value="2"/>
</dbReference>
<evidence type="ECO:0000256" key="4">
    <source>
        <dbReference type="ARBA" id="ARBA00023186"/>
    </source>
</evidence>
<sequence length="1730" mass="188866">SSFPSSPALPLFELAWEQQRSFIPFPANNVIRRVGKQRPHIVMQLAADDEAGTIARHHSELHTQRCEVQHRIVAPDVGQELCTESVLPRVKICQDLRHRTGGIRNLIGAIRRDDAIRDQLWQKFNCTTGQLVPKGSGIGFMRFTAPTISLSLPLLFQTGNPLSLVLSSAKLSLSLPLFLQTGNPLSLVFSSAKQSLSLPLFLQTGNPLSLVFSNATLSLSLPLFLQTGKPLSLVFNSAALGVSPPLLFQTGIALSSRLGQSSFLCVTASLQMACATAHHHTLFPNPALCLRSSHLIPVGLLNVFRQVVELVSLHQAGSSELQTLVRSSEPLVHEALDLFNWDAVNRLLRRLLQLLRCFPPSLLSEVSRAGGRQKSWSCRPGTRGTSVNLLDGGAPAGKSCLVREIAEDGVGAPVTKAADVGHGEATLEGGAGSAPAQTEAREGCQQIERPRLSRRMKFEAANGTLRAPRTAKRGWCDRADRWAVGALRKEHQQLTLLELVFFVGLFAGAGRQRAAAQSSASGRRKKLAQTKDAPPGNQQRSLEGHEEAPGQQLLKQRAVAEQAEMMRLQWLCPAWLAYDFRVLGASDRRHRMGTDRAWRWGTRLRPVKEEWCGMRQRCRAVGVNHRPAVAELLVEAQDVVEAGAAYDASGALGGAVGLDGYQLMKARMQRRRWQRIHCLQPPLQQIASFLRQPEISTVADEVKKRAKKWTQQFVDLAQPAQLPGQPLQPLELDDLRGEATVKDLARGPGTEWQPGVDEHRGFGVSCETPAEARQRLIVRVDADRAVGLLQIDLVYKRAGPDLSTAPRQRLDFQLFDLLIPQSCQVASRPPVASCPPVDWSSMIPASRSVEPELSESAAGASGARDEQHEENENTDESHRKRKLSTSGHSLYELLGLQKEATDEDIKRAYRKFKEINRAHKVLSDPTKRKIYDQYGSVGLQLASQIGEENMSAYLMMQHPCFKCLMICCFLFTGCCCCCCCCLCCCCCCGKCKPSDDEDEDGDPFEPNDDSGQDSEQPPVVVAQPAPTTAAPTVIAAPPPPAYSSSNADADDVKITVFDVPKHVFLGDEAQQAAIVRHQRLAEAQLAEHLQDNLHGRLNSKTAEAHQINDSPQLQCRRLSVSGGGASVCVSGSDRASDQVLGEVHQRVADNAVLIPPGHESQQIVRVSRHHHGIPIDIRRGHESLQVFHIHGVLIQQLQLGFAPPRVHDIRCDGGVRELLLVVKMPPLVSRSPTHLLVIAAIISGTMYCRPPVSSSMMATRDSVIRVTPPKAAAAPIMAYRPLLMQGCPARQNRRNGKLSMRETATCSSTLPRTRPAMAPTARDGMNRPEGTCGSASSSGPHLLNSSLIRRLVFILVYVFGKASSAVTKHDLGYWESAQAAEFPYSTNPHVGTNEARAEQASDNSEQDERADLDHGPGGPVLHIEQHQVIIAKRINQLQHRGCHHAAEEAAPQSLQWEIVAGLFKAEQHAAKWRAKGDAYTCGSGGRQNLPLLGLVAAVLGEQACSSSNVVSLEDQQHCSLLNQNASAQIPSRRSDIHVVPMSTTPATRPGNCGEKTHFTTELLEVVCNASTEYFPLNLLNNNDQRKSASVLHQLTSGNRNQSNAQPARKAVEQRHQLAATAQLHPAQNLSVPLAVPADVFQPVDGLEVVIVALGEAGSLVGVYRISAAYQGFGKLVLLTWFRLVLISIGARHKRSDRQACGMNGSRRLVQAVQLTLAGTRGWRSTPQEMH</sequence>
<feature type="region of interest" description="Disordered" evidence="6">
    <location>
        <begin position="515"/>
        <end position="551"/>
    </location>
</feature>
<evidence type="ECO:0000259" key="7">
    <source>
        <dbReference type="PROSITE" id="PS50076"/>
    </source>
</evidence>
<dbReference type="InterPro" id="IPR036869">
    <property type="entry name" value="J_dom_sf"/>
</dbReference>
<feature type="compositionally biased region" description="Basic and acidic residues" evidence="6">
    <location>
        <begin position="863"/>
        <end position="878"/>
    </location>
</feature>
<feature type="region of interest" description="Disordered" evidence="6">
    <location>
        <begin position="1291"/>
        <end position="1339"/>
    </location>
</feature>
<evidence type="ECO:0000256" key="2">
    <source>
        <dbReference type="ARBA" id="ARBA00023136"/>
    </source>
</evidence>